<dbReference type="GO" id="GO:0005634">
    <property type="term" value="C:nucleus"/>
    <property type="evidence" value="ECO:0007669"/>
    <property type="project" value="UniProtKB-SubCell"/>
</dbReference>
<feature type="coiled-coil region" evidence="10">
    <location>
        <begin position="264"/>
        <end position="291"/>
    </location>
</feature>
<comment type="subcellular location">
    <subcellularLocation>
        <location evidence="1 9">Nucleus</location>
    </subcellularLocation>
</comment>
<evidence type="ECO:0000256" key="4">
    <source>
        <dbReference type="ARBA" id="ARBA00022853"/>
    </source>
</evidence>
<evidence type="ECO:0000256" key="2">
    <source>
        <dbReference type="ARBA" id="ARBA00010916"/>
    </source>
</evidence>
<reference evidence="12" key="1">
    <citation type="submission" date="2021-03" db="EMBL/GenBank/DDBJ databases">
        <authorList>
            <person name="Tagirdzhanova G."/>
        </authorList>
    </citation>
    <scope>NUCLEOTIDE SEQUENCE</scope>
</reference>
<keyword evidence="8 9" id="KW-0539">Nucleus</keyword>
<comment type="subunit">
    <text evidence="9">Component of the NuA4 histone acetyltransferase complex.</text>
</comment>
<proteinExistence type="inferred from homology"/>
<evidence type="ECO:0000256" key="9">
    <source>
        <dbReference type="RuleBase" id="RU368022"/>
    </source>
</evidence>
<keyword evidence="9" id="KW-0234">DNA repair</keyword>
<feature type="compositionally biased region" description="Acidic residues" evidence="11">
    <location>
        <begin position="205"/>
        <end position="215"/>
    </location>
</feature>
<evidence type="ECO:0000256" key="5">
    <source>
        <dbReference type="ARBA" id="ARBA00023015"/>
    </source>
</evidence>
<dbReference type="Proteomes" id="UP000664169">
    <property type="component" value="Unassembled WGS sequence"/>
</dbReference>
<comment type="function">
    <text evidence="9">Component of the NuA4 histone acetyltransferase complex which is involved in transcriptional activation of selected genes principally by acetylation of nucleosomal histone H4 and H2A. The NuA4 complex is also involved in DNA repair.</text>
</comment>
<dbReference type="InterPro" id="IPR015418">
    <property type="entry name" value="Eaf6"/>
</dbReference>
<gene>
    <name evidence="12" type="ORF">GOMPHAMPRED_001598</name>
</gene>
<feature type="compositionally biased region" description="Basic and acidic residues" evidence="11">
    <location>
        <begin position="400"/>
        <end position="409"/>
    </location>
</feature>
<feature type="compositionally biased region" description="Low complexity" evidence="11">
    <location>
        <begin position="362"/>
        <end position="376"/>
    </location>
</feature>
<evidence type="ECO:0000256" key="11">
    <source>
        <dbReference type="SAM" id="MobiDB-lite"/>
    </source>
</evidence>
<accession>A0A8H3IM45</accession>
<comment type="caution">
    <text evidence="12">The sequence shown here is derived from an EMBL/GenBank/DDBJ whole genome shotgun (WGS) entry which is preliminary data.</text>
</comment>
<dbReference type="AlphaFoldDB" id="A0A8H3IM45"/>
<dbReference type="EMBL" id="CAJPDQ010000013">
    <property type="protein sequence ID" value="CAF9918699.1"/>
    <property type="molecule type" value="Genomic_DNA"/>
</dbReference>
<protein>
    <recommendedName>
        <fullName evidence="3 9">Chromatin modification-related protein EAF6</fullName>
    </recommendedName>
</protein>
<keyword evidence="5 9" id="KW-0805">Transcription regulation</keyword>
<dbReference type="PANTHER" id="PTHR13476">
    <property type="entry name" value="CHROMATIN MODIFICATION-RELATED PROTEIN MEAF6"/>
    <property type="match status" value="1"/>
</dbReference>
<feature type="region of interest" description="Disordered" evidence="11">
    <location>
        <begin position="1"/>
        <end position="32"/>
    </location>
</feature>
<feature type="region of interest" description="Disordered" evidence="11">
    <location>
        <begin position="129"/>
        <end position="152"/>
    </location>
</feature>
<dbReference type="OrthoDB" id="440324at2759"/>
<keyword evidence="6 10" id="KW-0175">Coiled coil</keyword>
<keyword evidence="13" id="KW-1185">Reference proteome</keyword>
<evidence type="ECO:0000256" key="7">
    <source>
        <dbReference type="ARBA" id="ARBA00023163"/>
    </source>
</evidence>
<comment type="similarity">
    <text evidence="2 9">Belongs to the EAF6 family.</text>
</comment>
<sequence length="424" mass="46880">MSTTDFIDDPFSDRKQGPRTRSKAVQEEKELQTPKAIRVTILPSVSPSSSRFAAICFPSLDGSSVAENEQIRFGRKVEKAAEEEINPFFENEGSYFGEVGSSRKGEIHTSNSNKDLEIKDGGALGFDLSSPSAVYQKPRREINQPEKQGIENYKLHTPTQEAIRYKSFVTRNSVSGELVRWHKRATSSKTSPSPDPGLFRSSTENDNESDSENDPEPYTPHASESEADHPLLTEYLKRRLQNSMAENTAPVVNSDDATRGMPYYEKLKKTLKTSIKQKQDLEETLAKIEQSIWNKEGSYLDETIAGNIMKGFDNYIKASGAQGTLTSGGGTSSRKKATVSEQDRLFSRSSVGFWSSMREGSPHASSTSTPSHAPTPKGLSDHPTPTSTTSTKAPGLKKKRADDDLDGKPPNKRLKITFSRNDKD</sequence>
<keyword evidence="9" id="KW-0227">DNA damage</keyword>
<evidence type="ECO:0000256" key="8">
    <source>
        <dbReference type="ARBA" id="ARBA00023242"/>
    </source>
</evidence>
<evidence type="ECO:0000256" key="10">
    <source>
        <dbReference type="SAM" id="Coils"/>
    </source>
</evidence>
<name>A0A8H3IM45_9LECA</name>
<dbReference type="GO" id="GO:0006281">
    <property type="term" value="P:DNA repair"/>
    <property type="evidence" value="ECO:0007669"/>
    <property type="project" value="UniProtKB-UniRule"/>
</dbReference>
<dbReference type="GO" id="GO:0006325">
    <property type="term" value="P:chromatin organization"/>
    <property type="evidence" value="ECO:0007669"/>
    <property type="project" value="UniProtKB-KW"/>
</dbReference>
<dbReference type="GO" id="GO:0035267">
    <property type="term" value="C:NuA4 histone acetyltransferase complex"/>
    <property type="evidence" value="ECO:0007669"/>
    <property type="project" value="UniProtKB-UniRule"/>
</dbReference>
<evidence type="ECO:0000256" key="1">
    <source>
        <dbReference type="ARBA" id="ARBA00004123"/>
    </source>
</evidence>
<keyword evidence="4 9" id="KW-0156">Chromatin regulator</keyword>
<feature type="compositionally biased region" description="Acidic residues" evidence="11">
    <location>
        <begin position="1"/>
        <end position="10"/>
    </location>
</feature>
<keyword evidence="7 9" id="KW-0804">Transcription</keyword>
<evidence type="ECO:0000313" key="12">
    <source>
        <dbReference type="EMBL" id="CAF9918699.1"/>
    </source>
</evidence>
<evidence type="ECO:0000256" key="6">
    <source>
        <dbReference type="ARBA" id="ARBA00023054"/>
    </source>
</evidence>
<evidence type="ECO:0000313" key="13">
    <source>
        <dbReference type="Proteomes" id="UP000664169"/>
    </source>
</evidence>
<dbReference type="Pfam" id="PF09340">
    <property type="entry name" value="NuA4"/>
    <property type="match status" value="1"/>
</dbReference>
<feature type="region of interest" description="Disordered" evidence="11">
    <location>
        <begin position="323"/>
        <end position="424"/>
    </location>
</feature>
<feature type="region of interest" description="Disordered" evidence="11">
    <location>
        <begin position="183"/>
        <end position="229"/>
    </location>
</feature>
<organism evidence="12 13">
    <name type="scientific">Gomphillus americanus</name>
    <dbReference type="NCBI Taxonomy" id="1940652"/>
    <lineage>
        <taxon>Eukaryota</taxon>
        <taxon>Fungi</taxon>
        <taxon>Dikarya</taxon>
        <taxon>Ascomycota</taxon>
        <taxon>Pezizomycotina</taxon>
        <taxon>Lecanoromycetes</taxon>
        <taxon>OSLEUM clade</taxon>
        <taxon>Ostropomycetidae</taxon>
        <taxon>Ostropales</taxon>
        <taxon>Graphidaceae</taxon>
        <taxon>Gomphilloideae</taxon>
        <taxon>Gomphillus</taxon>
    </lineage>
</organism>
<evidence type="ECO:0000256" key="3">
    <source>
        <dbReference type="ARBA" id="ARBA00018504"/>
    </source>
</evidence>